<evidence type="ECO:0000256" key="1">
    <source>
        <dbReference type="ARBA" id="ARBA00004651"/>
    </source>
</evidence>
<feature type="transmembrane region" description="Helical" evidence="7">
    <location>
        <begin position="122"/>
        <end position="139"/>
    </location>
</feature>
<dbReference type="GO" id="GO:0016491">
    <property type="term" value="F:oxidoreductase activity"/>
    <property type="evidence" value="ECO:0007669"/>
    <property type="project" value="UniProtKB-KW"/>
</dbReference>
<dbReference type="GO" id="GO:0005886">
    <property type="term" value="C:plasma membrane"/>
    <property type="evidence" value="ECO:0007669"/>
    <property type="project" value="UniProtKB-SubCell"/>
</dbReference>
<reference evidence="9" key="1">
    <citation type="submission" date="2021-03" db="EMBL/GenBank/DDBJ databases">
        <title>Genomic Encyclopedia of Type Strains, Phase IV (KMG-IV): sequencing the most valuable type-strain genomes for metagenomic binning, comparative biology and taxonomic classification.</title>
        <authorList>
            <person name="Goeker M."/>
        </authorList>
    </citation>
    <scope>NUCLEOTIDE SEQUENCE</scope>
    <source>
        <strain evidence="9">DSM 23564</strain>
    </source>
</reference>
<evidence type="ECO:0000259" key="8">
    <source>
        <dbReference type="Pfam" id="PF00361"/>
    </source>
</evidence>
<dbReference type="Pfam" id="PF00361">
    <property type="entry name" value="Proton_antipo_M"/>
    <property type="match status" value="1"/>
</dbReference>
<evidence type="ECO:0000313" key="10">
    <source>
        <dbReference type="Proteomes" id="UP000823588"/>
    </source>
</evidence>
<dbReference type="InterPro" id="IPR052175">
    <property type="entry name" value="ComplexI-like_HydComp"/>
</dbReference>
<dbReference type="NCBIfam" id="NF009310">
    <property type="entry name" value="PRK12668.1"/>
    <property type="match status" value="1"/>
</dbReference>
<keyword evidence="3 7" id="KW-0812">Transmembrane</keyword>
<name>A0A8T4GG81_9EURY</name>
<feature type="transmembrane region" description="Helical" evidence="7">
    <location>
        <begin position="341"/>
        <end position="363"/>
    </location>
</feature>
<feature type="transmembrane region" description="Helical" evidence="7">
    <location>
        <begin position="242"/>
        <end position="263"/>
    </location>
</feature>
<evidence type="ECO:0000256" key="7">
    <source>
        <dbReference type="SAM" id="Phobius"/>
    </source>
</evidence>
<evidence type="ECO:0000256" key="4">
    <source>
        <dbReference type="ARBA" id="ARBA00022989"/>
    </source>
</evidence>
<feature type="transmembrane region" description="Helical" evidence="7">
    <location>
        <begin position="216"/>
        <end position="236"/>
    </location>
</feature>
<feature type="transmembrane region" description="Helical" evidence="7">
    <location>
        <begin position="580"/>
        <end position="596"/>
    </location>
</feature>
<gene>
    <name evidence="9" type="ORF">J2751_001461</name>
</gene>
<evidence type="ECO:0000256" key="5">
    <source>
        <dbReference type="ARBA" id="ARBA00023002"/>
    </source>
</evidence>
<proteinExistence type="predicted"/>
<dbReference type="InterPro" id="IPR001750">
    <property type="entry name" value="ND/Mrp_TM"/>
</dbReference>
<feature type="transmembrane region" description="Helical" evidence="7">
    <location>
        <begin position="70"/>
        <end position="90"/>
    </location>
</feature>
<feature type="transmembrane region" description="Helical" evidence="7">
    <location>
        <begin position="182"/>
        <end position="204"/>
    </location>
</feature>
<dbReference type="AlphaFoldDB" id="A0A8T4GG81"/>
<evidence type="ECO:0000256" key="6">
    <source>
        <dbReference type="ARBA" id="ARBA00023136"/>
    </source>
</evidence>
<feature type="transmembrane region" description="Helical" evidence="7">
    <location>
        <begin position="97"/>
        <end position="116"/>
    </location>
</feature>
<accession>A0A8T4GG81</accession>
<feature type="transmembrane region" description="Helical" evidence="7">
    <location>
        <begin position="311"/>
        <end position="329"/>
    </location>
</feature>
<comment type="caution">
    <text evidence="9">The sequence shown here is derived from an EMBL/GenBank/DDBJ whole genome shotgun (WGS) entry which is preliminary data.</text>
</comment>
<feature type="domain" description="NADH:quinone oxidoreductase/Mrp antiporter transmembrane" evidence="8">
    <location>
        <begin position="115"/>
        <end position="382"/>
    </location>
</feature>
<dbReference type="EMBL" id="JAGGKQ010000008">
    <property type="protein sequence ID" value="MBP1922451.1"/>
    <property type="molecule type" value="Genomic_DNA"/>
</dbReference>
<evidence type="ECO:0000313" key="9">
    <source>
        <dbReference type="EMBL" id="MBP1922451.1"/>
    </source>
</evidence>
<feature type="transmembrane region" description="Helical" evidence="7">
    <location>
        <begin position="391"/>
        <end position="415"/>
    </location>
</feature>
<keyword evidence="10" id="KW-1185">Reference proteome</keyword>
<dbReference type="PANTHER" id="PTHR42682:SF4">
    <property type="entry name" value="NADH-UBIQUINONE_PLASTOQUINONE"/>
    <property type="match status" value="1"/>
</dbReference>
<keyword evidence="2" id="KW-1003">Cell membrane</keyword>
<dbReference type="Proteomes" id="UP000823588">
    <property type="component" value="Unassembled WGS sequence"/>
</dbReference>
<keyword evidence="6 7" id="KW-0472">Membrane</keyword>
<feature type="transmembrane region" description="Helical" evidence="7">
    <location>
        <begin position="481"/>
        <end position="501"/>
    </location>
</feature>
<evidence type="ECO:0000256" key="2">
    <source>
        <dbReference type="ARBA" id="ARBA00022475"/>
    </source>
</evidence>
<sequence>MNGLVTAVPPFLVLAVAAALVLALPRAVGHALGAAATAFVFVQAWLAPDGTHLATEFLGFSVVFLNVDPFSAMMGLVIGFLATAAVIYAYASDAPRWLTSFALLYVASTVGTVYAGDWLSVIFFWELMAVTSTLLVWQYGGEAVRAGYRYAIVHGIGGTILLGAVVVHFVEVGSFLFTAETGIHATAAVLAAIGIGINCGFIFLHTWIPDTYPRPHIAASVFLSVFTTKTAVYVMYRAFPEGGWWLAYLGGFMAVYGVFFALLQYDPRRLLSYHIQAQVGYMLAGIGLATLGGEWGQFAVAGGFAHLFNNVLYKSLLFMVCGVVIYRTGSNYIKEMGGLWTVMPVAFLIYLVGAASITAVPGFNGYVSKGLVLDATEQISGNYPLLFGYDLLWWLLMIGAVGTFMSFIKLGYYIFFHGEAKPEHRGLADAKPLQTVGMSMAAVACVVLGVVYTAQLDLLPFADVANDLSNPYSYYLDPLQFGHIEKAAVLMTAGFVGFFSLKRPLGWLAHHMRDVDAVLHPAAFYAGRGAVWGVTELWAAVDRLTMRTAGATMRTAMNPRAALAEAGIDAEIRTGIGRSVLILTLAAAVALFALLLG</sequence>
<organism evidence="9 10">
    <name type="scientific">Halorubrum alkaliphilum</name>
    <dbReference type="NCBI Taxonomy" id="261290"/>
    <lineage>
        <taxon>Archaea</taxon>
        <taxon>Methanobacteriati</taxon>
        <taxon>Methanobacteriota</taxon>
        <taxon>Stenosarchaea group</taxon>
        <taxon>Halobacteria</taxon>
        <taxon>Halobacteriales</taxon>
        <taxon>Haloferacaceae</taxon>
        <taxon>Halorubrum</taxon>
    </lineage>
</organism>
<dbReference type="PANTHER" id="PTHR42682">
    <property type="entry name" value="HYDROGENASE-4 COMPONENT F"/>
    <property type="match status" value="1"/>
</dbReference>
<dbReference type="OrthoDB" id="198789at2157"/>
<feature type="transmembrane region" description="Helical" evidence="7">
    <location>
        <begin position="270"/>
        <end position="291"/>
    </location>
</feature>
<evidence type="ECO:0000256" key="3">
    <source>
        <dbReference type="ARBA" id="ARBA00022692"/>
    </source>
</evidence>
<feature type="transmembrane region" description="Helical" evidence="7">
    <location>
        <begin position="436"/>
        <end position="454"/>
    </location>
</feature>
<feature type="transmembrane region" description="Helical" evidence="7">
    <location>
        <begin position="151"/>
        <end position="170"/>
    </location>
</feature>
<keyword evidence="5" id="KW-0560">Oxidoreductase</keyword>
<protein>
    <submittedName>
        <fullName evidence="9">Multicomponent Na+:H+ antiporter subunit D</fullName>
    </submittedName>
</protein>
<comment type="subcellular location">
    <subcellularLocation>
        <location evidence="1">Cell membrane</location>
        <topology evidence="1">Multi-pass membrane protein</topology>
    </subcellularLocation>
</comment>
<keyword evidence="4 7" id="KW-1133">Transmembrane helix</keyword>
<dbReference type="RefSeq" id="WP_209484606.1">
    <property type="nucleotide sequence ID" value="NZ_JAGGKQ010000008.1"/>
</dbReference>